<reference evidence="2" key="1">
    <citation type="submission" date="2023-06" db="EMBL/GenBank/DDBJ databases">
        <title>Genomic of Parafulvivirga corallium.</title>
        <authorList>
            <person name="Wang G."/>
        </authorList>
    </citation>
    <scope>NUCLEOTIDE SEQUENCE</scope>
    <source>
        <strain evidence="2">BMA10</strain>
    </source>
</reference>
<dbReference type="EMBL" id="JAUJEA010000009">
    <property type="protein sequence ID" value="MDN5204011.1"/>
    <property type="molecule type" value="Genomic_DNA"/>
</dbReference>
<gene>
    <name evidence="2" type="ORF">QQ008_21650</name>
</gene>
<proteinExistence type="predicted"/>
<organism evidence="2 3">
    <name type="scientific">Splendidivirga corallicola</name>
    <dbReference type="NCBI Taxonomy" id="3051826"/>
    <lineage>
        <taxon>Bacteria</taxon>
        <taxon>Pseudomonadati</taxon>
        <taxon>Bacteroidota</taxon>
        <taxon>Cytophagia</taxon>
        <taxon>Cytophagales</taxon>
        <taxon>Splendidivirgaceae</taxon>
        <taxon>Splendidivirga</taxon>
    </lineage>
</organism>
<evidence type="ECO:0000256" key="1">
    <source>
        <dbReference type="SAM" id="Phobius"/>
    </source>
</evidence>
<name>A0ABT8KTE2_9BACT</name>
<evidence type="ECO:0008006" key="4">
    <source>
        <dbReference type="Google" id="ProtNLM"/>
    </source>
</evidence>
<sequence length="127" mass="14801">MKALRFKDITTILFAITTVVVFYRDSFILGIAILLIAMIYIRLEYFMYNGKFEFRKKLSRQTLIMSSLVITGASLIVFYFFFNSAALQPDSFVSELYNTNIQNLDQDQSAKFFLELMIDKLNGLLFK</sequence>
<dbReference type="Proteomes" id="UP001172082">
    <property type="component" value="Unassembled WGS sequence"/>
</dbReference>
<feature type="transmembrane region" description="Helical" evidence="1">
    <location>
        <begin position="12"/>
        <end position="41"/>
    </location>
</feature>
<keyword evidence="1" id="KW-1133">Transmembrane helix</keyword>
<keyword evidence="1" id="KW-0812">Transmembrane</keyword>
<keyword evidence="3" id="KW-1185">Reference proteome</keyword>
<protein>
    <recommendedName>
        <fullName evidence="4">AI-2E family transporter</fullName>
    </recommendedName>
</protein>
<dbReference type="RefSeq" id="WP_346754035.1">
    <property type="nucleotide sequence ID" value="NZ_JAUJEA010000009.1"/>
</dbReference>
<evidence type="ECO:0000313" key="2">
    <source>
        <dbReference type="EMBL" id="MDN5204011.1"/>
    </source>
</evidence>
<comment type="caution">
    <text evidence="2">The sequence shown here is derived from an EMBL/GenBank/DDBJ whole genome shotgun (WGS) entry which is preliminary data.</text>
</comment>
<accession>A0ABT8KTE2</accession>
<feature type="transmembrane region" description="Helical" evidence="1">
    <location>
        <begin position="62"/>
        <end position="82"/>
    </location>
</feature>
<keyword evidence="1" id="KW-0472">Membrane</keyword>
<evidence type="ECO:0000313" key="3">
    <source>
        <dbReference type="Proteomes" id="UP001172082"/>
    </source>
</evidence>